<dbReference type="EMBL" id="CP002018">
    <property type="protein sequence ID" value="AEM41302.1"/>
    <property type="molecule type" value="Genomic_DNA"/>
</dbReference>
<dbReference type="KEGG" id="kvl:KVU_1463"/>
<dbReference type="HOGENOM" id="CLU_012062_16_9_5"/>
<gene>
    <name evidence="5" type="ordered locus">KVU_1463</name>
</gene>
<organism evidence="5 6">
    <name type="scientific">Ketogulonicigenium vulgare (strain WSH-001)</name>
    <dbReference type="NCBI Taxonomy" id="759362"/>
    <lineage>
        <taxon>Bacteria</taxon>
        <taxon>Pseudomonadati</taxon>
        <taxon>Pseudomonadota</taxon>
        <taxon>Alphaproteobacteria</taxon>
        <taxon>Rhodobacterales</taxon>
        <taxon>Roseobacteraceae</taxon>
        <taxon>Ketogulonicigenium</taxon>
    </lineage>
</organism>
<dbReference type="AlphaFoldDB" id="F9Y985"/>
<dbReference type="PANTHER" id="PTHR43246">
    <property type="entry name" value="PEPTIDYL-PROLYL CIS-TRANS ISOMERASE CYP38, CHLOROPLASTIC"/>
    <property type="match status" value="1"/>
</dbReference>
<dbReference type="InterPro" id="IPR029000">
    <property type="entry name" value="Cyclophilin-like_dom_sf"/>
</dbReference>
<dbReference type="SUPFAM" id="SSF50891">
    <property type="entry name" value="Cyclophilin-like"/>
    <property type="match status" value="1"/>
</dbReference>
<dbReference type="Proteomes" id="UP000000692">
    <property type="component" value="Chromosome"/>
</dbReference>
<evidence type="ECO:0000256" key="2">
    <source>
        <dbReference type="ARBA" id="ARBA00023110"/>
    </source>
</evidence>
<dbReference type="OrthoDB" id="9807797at2"/>
<evidence type="ECO:0000256" key="1">
    <source>
        <dbReference type="ARBA" id="ARBA00013194"/>
    </source>
</evidence>
<sequence>MANPLVLMRTEEGDITLRIYLDKAPISAGNFLQYVDSGALNNQTLFRIVTPHNEEAPRDHYIQALHWGWRTKGEHDPQPFAKIPLETTRDTGLHHIRGTLAMGRYEPGNSGAEFFIMMNEDPDMDFGGKRQPDGLGFAAFGQVESGWDVMDRLYARAEADQTHLRTPIAISEVKRIAG</sequence>
<dbReference type="eggNOG" id="COG0652">
    <property type="taxonomic scope" value="Bacteria"/>
</dbReference>
<dbReference type="Pfam" id="PF00160">
    <property type="entry name" value="Pro_isomerase"/>
    <property type="match status" value="1"/>
</dbReference>
<evidence type="ECO:0000256" key="3">
    <source>
        <dbReference type="ARBA" id="ARBA00023235"/>
    </source>
</evidence>
<evidence type="ECO:0000313" key="5">
    <source>
        <dbReference type="EMBL" id="AEM41302.1"/>
    </source>
</evidence>
<dbReference type="InterPro" id="IPR002130">
    <property type="entry name" value="Cyclophilin-type_PPIase_dom"/>
</dbReference>
<dbReference type="GO" id="GO:0003755">
    <property type="term" value="F:peptidyl-prolyl cis-trans isomerase activity"/>
    <property type="evidence" value="ECO:0007669"/>
    <property type="project" value="UniProtKB-KW"/>
</dbReference>
<evidence type="ECO:0000259" key="4">
    <source>
        <dbReference type="PROSITE" id="PS50072"/>
    </source>
</evidence>
<dbReference type="PROSITE" id="PS50072">
    <property type="entry name" value="CSA_PPIASE_2"/>
    <property type="match status" value="1"/>
</dbReference>
<name>F9Y985_KETVW</name>
<feature type="domain" description="PPIase cyclophilin-type" evidence="4">
    <location>
        <begin position="13"/>
        <end position="175"/>
    </location>
</feature>
<evidence type="ECO:0000313" key="6">
    <source>
        <dbReference type="Proteomes" id="UP000000692"/>
    </source>
</evidence>
<keyword evidence="2" id="KW-0697">Rotamase</keyword>
<keyword evidence="3 5" id="KW-0413">Isomerase</keyword>
<proteinExistence type="predicted"/>
<dbReference type="EC" id="5.2.1.8" evidence="1"/>
<dbReference type="Gene3D" id="2.40.100.10">
    <property type="entry name" value="Cyclophilin-like"/>
    <property type="match status" value="1"/>
</dbReference>
<accession>F9Y985</accession>
<reference evidence="5 6" key="1">
    <citation type="journal article" date="2011" name="J. Bacteriol.">
        <title>Complete genome sequence of the industrial strain Ketogulonicigenium vulgare WSH-001.</title>
        <authorList>
            <person name="Liu L."/>
            <person name="Li Y."/>
            <person name="Zhang J."/>
            <person name="Zhou Z."/>
            <person name="Liu J."/>
            <person name="Li X."/>
            <person name="Zhou J."/>
            <person name="Du G."/>
            <person name="Wang L."/>
            <person name="Chen J."/>
        </authorList>
    </citation>
    <scope>NUCLEOTIDE SEQUENCE [LARGE SCALE GENOMIC DNA]</scope>
    <source>
        <strain evidence="5 6">WSH-001</strain>
    </source>
</reference>
<protein>
    <recommendedName>
        <fullName evidence="1">peptidylprolyl isomerase</fullName>
        <ecNumber evidence="1">5.2.1.8</ecNumber>
    </recommendedName>
</protein>
<dbReference type="InterPro" id="IPR044665">
    <property type="entry name" value="E_coli_cyclophilin_A-like"/>
</dbReference>
<dbReference type="RefSeq" id="WP_013383225.1">
    <property type="nucleotide sequence ID" value="NC_017384.1"/>
</dbReference>
<keyword evidence="6" id="KW-1185">Reference proteome</keyword>